<reference evidence="1" key="1">
    <citation type="journal article" date="2019" name="Environ. Microbiol.">
        <title>Fungal ecological strategies reflected in gene transcription - a case study of two litter decomposers.</title>
        <authorList>
            <person name="Barbi F."/>
            <person name="Kohler A."/>
            <person name="Barry K."/>
            <person name="Baskaran P."/>
            <person name="Daum C."/>
            <person name="Fauchery L."/>
            <person name="Ihrmark K."/>
            <person name="Kuo A."/>
            <person name="LaButti K."/>
            <person name="Lipzen A."/>
            <person name="Morin E."/>
            <person name="Grigoriev I.V."/>
            <person name="Henrissat B."/>
            <person name="Lindahl B."/>
            <person name="Martin F."/>
        </authorList>
    </citation>
    <scope>NUCLEOTIDE SEQUENCE</scope>
    <source>
        <strain evidence="1">JB14</strain>
    </source>
</reference>
<keyword evidence="2" id="KW-1185">Reference proteome</keyword>
<evidence type="ECO:0000313" key="2">
    <source>
        <dbReference type="Proteomes" id="UP000799118"/>
    </source>
</evidence>
<gene>
    <name evidence="1" type="ORF">BT96DRAFT_1103552</name>
</gene>
<dbReference type="SUPFAM" id="SSF53474">
    <property type="entry name" value="alpha/beta-Hydrolases"/>
    <property type="match status" value="1"/>
</dbReference>
<organism evidence="1 2">
    <name type="scientific">Gymnopus androsaceus JB14</name>
    <dbReference type="NCBI Taxonomy" id="1447944"/>
    <lineage>
        <taxon>Eukaryota</taxon>
        <taxon>Fungi</taxon>
        <taxon>Dikarya</taxon>
        <taxon>Basidiomycota</taxon>
        <taxon>Agaricomycotina</taxon>
        <taxon>Agaricomycetes</taxon>
        <taxon>Agaricomycetidae</taxon>
        <taxon>Agaricales</taxon>
        <taxon>Marasmiineae</taxon>
        <taxon>Omphalotaceae</taxon>
        <taxon>Gymnopus</taxon>
    </lineage>
</organism>
<dbReference type="Proteomes" id="UP000799118">
    <property type="component" value="Unassembled WGS sequence"/>
</dbReference>
<name>A0A6A4ID24_9AGAR</name>
<evidence type="ECO:0000313" key="1">
    <source>
        <dbReference type="EMBL" id="KAE9408451.1"/>
    </source>
</evidence>
<dbReference type="EMBL" id="ML769391">
    <property type="protein sequence ID" value="KAE9408451.1"/>
    <property type="molecule type" value="Genomic_DNA"/>
</dbReference>
<protein>
    <recommendedName>
        <fullName evidence="3">Carboxylesterase type B domain-containing protein</fullName>
    </recommendedName>
</protein>
<proteinExistence type="predicted"/>
<dbReference type="AlphaFoldDB" id="A0A6A4ID24"/>
<evidence type="ECO:0008006" key="3">
    <source>
        <dbReference type="Google" id="ProtNLM"/>
    </source>
</evidence>
<dbReference type="InterPro" id="IPR029058">
    <property type="entry name" value="AB_hydrolase_fold"/>
</dbReference>
<sequence length="94" mass="10687">MRLRAVRFLNRMKNITMAKSIFICPTLYLLSAFPNSSWKVLIPPGTHGEDLYYYFPTSSLFGPIIERPAFNNAQFLDAFSGAFMAFVVSQDPND</sequence>
<dbReference type="OrthoDB" id="408631at2759"/>
<accession>A0A6A4ID24</accession>